<dbReference type="GO" id="GO:0016301">
    <property type="term" value="F:kinase activity"/>
    <property type="evidence" value="ECO:0007669"/>
    <property type="project" value="UniProtKB-KW"/>
</dbReference>
<keyword evidence="13" id="KW-1185">Reference proteome</keyword>
<sequence length="273" mass="30647">MEEVSAEINFFLLVIAGTMGMLSLVLLVYIYKKKVLTEKARLQELKNAYQKEMLQASIEAQEQERRRIAEDLHDDVGAMLSLVRLNASRASEKARDRTLKDSTEEIKALIDEIILNVKRISRDLLPSTLNEFGLIEAIKELSDKINNTSPHLIKFNYLKFEEPIDKEIELALFRIAQELINNAIKHASATEILIDLEIADDIVKLTVEDNGQGFSINKVDGGKNAAKGLGLKNIRSRVSMLDGTLEYKSSLSKGTFAQVKISKEQSSEKKVLA</sequence>
<reference evidence="12" key="1">
    <citation type="submission" date="2023-06" db="EMBL/GenBank/DDBJ databases">
        <title>Genomic of Parafulvivirga corallium.</title>
        <authorList>
            <person name="Wang G."/>
        </authorList>
    </citation>
    <scope>NUCLEOTIDE SEQUENCE</scope>
    <source>
        <strain evidence="12">BMA10</strain>
    </source>
</reference>
<evidence type="ECO:0000256" key="3">
    <source>
        <dbReference type="ARBA" id="ARBA00022553"/>
    </source>
</evidence>
<keyword evidence="3" id="KW-0597">Phosphoprotein</keyword>
<dbReference type="EMBL" id="JAUJEA010000005">
    <property type="protein sequence ID" value="MDN5202899.1"/>
    <property type="molecule type" value="Genomic_DNA"/>
</dbReference>
<evidence type="ECO:0000256" key="7">
    <source>
        <dbReference type="ARBA" id="ARBA00022840"/>
    </source>
</evidence>
<accession>A0ABT8KQ87</accession>
<keyword evidence="5" id="KW-0547">Nucleotide-binding</keyword>
<evidence type="ECO:0000313" key="12">
    <source>
        <dbReference type="EMBL" id="MDN5202899.1"/>
    </source>
</evidence>
<keyword evidence="8" id="KW-0902">Two-component regulatory system</keyword>
<dbReference type="CDD" id="cd16917">
    <property type="entry name" value="HATPase_UhpB-NarQ-NarX-like"/>
    <property type="match status" value="1"/>
</dbReference>
<dbReference type="SMART" id="SM00387">
    <property type="entry name" value="HATPase_c"/>
    <property type="match status" value="1"/>
</dbReference>
<evidence type="ECO:0000256" key="6">
    <source>
        <dbReference type="ARBA" id="ARBA00022777"/>
    </source>
</evidence>
<keyword evidence="6 12" id="KW-0418">Kinase</keyword>
<dbReference type="SUPFAM" id="SSF55874">
    <property type="entry name" value="ATPase domain of HSP90 chaperone/DNA topoisomerase II/histidine kinase"/>
    <property type="match status" value="1"/>
</dbReference>
<dbReference type="InterPro" id="IPR003594">
    <property type="entry name" value="HATPase_dom"/>
</dbReference>
<feature type="coiled-coil region" evidence="9">
    <location>
        <begin position="32"/>
        <end position="71"/>
    </location>
</feature>
<comment type="catalytic activity">
    <reaction evidence="1">
        <text>ATP + protein L-histidine = ADP + protein N-phospho-L-histidine.</text>
        <dbReference type="EC" id="2.7.13.3"/>
    </reaction>
</comment>
<keyword evidence="10" id="KW-0812">Transmembrane</keyword>
<dbReference type="Proteomes" id="UP001172082">
    <property type="component" value="Unassembled WGS sequence"/>
</dbReference>
<feature type="transmembrane region" description="Helical" evidence="10">
    <location>
        <begin position="12"/>
        <end position="31"/>
    </location>
</feature>
<name>A0ABT8KQ87_9BACT</name>
<keyword evidence="9" id="KW-0175">Coiled coil</keyword>
<dbReference type="Gene3D" id="1.20.5.1930">
    <property type="match status" value="1"/>
</dbReference>
<keyword evidence="4" id="KW-0808">Transferase</keyword>
<keyword evidence="7" id="KW-0067">ATP-binding</keyword>
<organism evidence="12 13">
    <name type="scientific">Splendidivirga corallicola</name>
    <dbReference type="NCBI Taxonomy" id="3051826"/>
    <lineage>
        <taxon>Bacteria</taxon>
        <taxon>Pseudomonadati</taxon>
        <taxon>Bacteroidota</taxon>
        <taxon>Cytophagia</taxon>
        <taxon>Cytophagales</taxon>
        <taxon>Splendidivirgaceae</taxon>
        <taxon>Splendidivirga</taxon>
    </lineage>
</organism>
<evidence type="ECO:0000313" key="13">
    <source>
        <dbReference type="Proteomes" id="UP001172082"/>
    </source>
</evidence>
<dbReference type="Pfam" id="PF02518">
    <property type="entry name" value="HATPase_c"/>
    <property type="match status" value="1"/>
</dbReference>
<dbReference type="Pfam" id="PF07730">
    <property type="entry name" value="HisKA_3"/>
    <property type="match status" value="1"/>
</dbReference>
<dbReference type="InterPro" id="IPR050482">
    <property type="entry name" value="Sensor_HK_TwoCompSys"/>
</dbReference>
<evidence type="ECO:0000256" key="5">
    <source>
        <dbReference type="ARBA" id="ARBA00022741"/>
    </source>
</evidence>
<dbReference type="PROSITE" id="PS50109">
    <property type="entry name" value="HIS_KIN"/>
    <property type="match status" value="1"/>
</dbReference>
<proteinExistence type="predicted"/>
<keyword evidence="10" id="KW-0472">Membrane</keyword>
<dbReference type="PANTHER" id="PTHR24421:SF10">
    <property type="entry name" value="NITRATE_NITRITE SENSOR PROTEIN NARQ"/>
    <property type="match status" value="1"/>
</dbReference>
<feature type="domain" description="Histidine kinase" evidence="11">
    <location>
        <begin position="67"/>
        <end position="265"/>
    </location>
</feature>
<dbReference type="InterPro" id="IPR011712">
    <property type="entry name" value="Sig_transdc_His_kin_sub3_dim/P"/>
</dbReference>
<protein>
    <recommendedName>
        <fullName evidence="2">histidine kinase</fullName>
        <ecNumber evidence="2">2.7.13.3</ecNumber>
    </recommendedName>
</protein>
<dbReference type="PANTHER" id="PTHR24421">
    <property type="entry name" value="NITRATE/NITRITE SENSOR PROTEIN NARX-RELATED"/>
    <property type="match status" value="1"/>
</dbReference>
<dbReference type="InterPro" id="IPR005467">
    <property type="entry name" value="His_kinase_dom"/>
</dbReference>
<dbReference type="InterPro" id="IPR036890">
    <property type="entry name" value="HATPase_C_sf"/>
</dbReference>
<keyword evidence="10" id="KW-1133">Transmembrane helix</keyword>
<comment type="caution">
    <text evidence="12">The sequence shown here is derived from an EMBL/GenBank/DDBJ whole genome shotgun (WGS) entry which is preliminary data.</text>
</comment>
<dbReference type="EC" id="2.7.13.3" evidence="2"/>
<dbReference type="RefSeq" id="WP_346752918.1">
    <property type="nucleotide sequence ID" value="NZ_JAUJEA010000005.1"/>
</dbReference>
<dbReference type="Gene3D" id="3.30.565.10">
    <property type="entry name" value="Histidine kinase-like ATPase, C-terminal domain"/>
    <property type="match status" value="1"/>
</dbReference>
<gene>
    <name evidence="12" type="ORF">QQ008_16025</name>
</gene>
<evidence type="ECO:0000256" key="4">
    <source>
        <dbReference type="ARBA" id="ARBA00022679"/>
    </source>
</evidence>
<evidence type="ECO:0000256" key="2">
    <source>
        <dbReference type="ARBA" id="ARBA00012438"/>
    </source>
</evidence>
<evidence type="ECO:0000256" key="8">
    <source>
        <dbReference type="ARBA" id="ARBA00023012"/>
    </source>
</evidence>
<evidence type="ECO:0000256" key="1">
    <source>
        <dbReference type="ARBA" id="ARBA00000085"/>
    </source>
</evidence>
<evidence type="ECO:0000256" key="10">
    <source>
        <dbReference type="SAM" id="Phobius"/>
    </source>
</evidence>
<evidence type="ECO:0000256" key="9">
    <source>
        <dbReference type="SAM" id="Coils"/>
    </source>
</evidence>
<evidence type="ECO:0000259" key="11">
    <source>
        <dbReference type="PROSITE" id="PS50109"/>
    </source>
</evidence>